<accession>F6PM75</accession>
<reference evidence="9" key="3">
    <citation type="submission" date="2025-09" db="UniProtKB">
        <authorList>
            <consortium name="Ensembl"/>
        </authorList>
    </citation>
    <scope>IDENTIFICATION</scope>
</reference>
<dbReference type="Pfam" id="PF04427">
    <property type="entry name" value="Brix"/>
    <property type="match status" value="1"/>
</dbReference>
<evidence type="ECO:0000313" key="10">
    <source>
        <dbReference type="Proteomes" id="UP000008144"/>
    </source>
</evidence>
<dbReference type="InterPro" id="IPR007109">
    <property type="entry name" value="Brix"/>
</dbReference>
<evidence type="ECO:0000256" key="4">
    <source>
        <dbReference type="ARBA" id="ARBA00023242"/>
    </source>
</evidence>
<dbReference type="PROSITE" id="PS50833">
    <property type="entry name" value="BRIX"/>
    <property type="match status" value="1"/>
</dbReference>
<dbReference type="PANTHER" id="PTHR12728:SF0">
    <property type="entry name" value="RIBOSOME PRODUCTION FACTOR 2 HOMOLOG"/>
    <property type="match status" value="1"/>
</dbReference>
<dbReference type="GO" id="GO:0005730">
    <property type="term" value="C:nucleolus"/>
    <property type="evidence" value="ECO:0000318"/>
    <property type="project" value="GO_Central"/>
</dbReference>
<dbReference type="InParanoid" id="F6PM75"/>
<evidence type="ECO:0000256" key="5">
    <source>
        <dbReference type="ARBA" id="ARBA00030889"/>
    </source>
</evidence>
<dbReference type="GO" id="GO:0000463">
    <property type="term" value="P:maturation of LSU-rRNA from tricistronic rRNA transcript (SSU-rRNA, 5.8S rRNA, LSU-rRNA)"/>
    <property type="evidence" value="ECO:0000318"/>
    <property type="project" value="GO_Central"/>
</dbReference>
<dbReference type="SMART" id="SM00879">
    <property type="entry name" value="Brix"/>
    <property type="match status" value="1"/>
</dbReference>
<evidence type="ECO:0000259" key="8">
    <source>
        <dbReference type="PROSITE" id="PS50833"/>
    </source>
</evidence>
<comment type="similarity">
    <text evidence="2 6">Belongs to the RPF2 family.</text>
</comment>
<feature type="compositionally biased region" description="Basic residues" evidence="7">
    <location>
        <begin position="295"/>
        <end position="308"/>
    </location>
</feature>
<feature type="domain" description="Brix" evidence="8">
    <location>
        <begin position="32"/>
        <end position="235"/>
    </location>
</feature>
<dbReference type="GeneTree" id="ENSGT00390000007279"/>
<dbReference type="OMA" id="VGLKPMF"/>
<reference evidence="10" key="1">
    <citation type="journal article" date="2002" name="Science">
        <title>The draft genome of Ciona intestinalis: insights into chordate and vertebrate origins.</title>
        <authorList>
            <person name="Dehal P."/>
            <person name="Satou Y."/>
            <person name="Campbell R.K."/>
            <person name="Chapman J."/>
            <person name="Degnan B."/>
            <person name="De Tomaso A."/>
            <person name="Davidson B."/>
            <person name="Di Gregorio A."/>
            <person name="Gelpke M."/>
            <person name="Goodstein D.M."/>
            <person name="Harafuji N."/>
            <person name="Hastings K.E."/>
            <person name="Ho I."/>
            <person name="Hotta K."/>
            <person name="Huang W."/>
            <person name="Kawashima T."/>
            <person name="Lemaire P."/>
            <person name="Martinez D."/>
            <person name="Meinertzhagen I.A."/>
            <person name="Necula S."/>
            <person name="Nonaka M."/>
            <person name="Putnam N."/>
            <person name="Rash S."/>
            <person name="Saiga H."/>
            <person name="Satake M."/>
            <person name="Terry A."/>
            <person name="Yamada L."/>
            <person name="Wang H.G."/>
            <person name="Awazu S."/>
            <person name="Azumi K."/>
            <person name="Boore J."/>
            <person name="Branno M."/>
            <person name="Chin-Bow S."/>
            <person name="DeSantis R."/>
            <person name="Doyle S."/>
            <person name="Francino P."/>
            <person name="Keys D.N."/>
            <person name="Haga S."/>
            <person name="Hayashi H."/>
            <person name="Hino K."/>
            <person name="Imai K.S."/>
            <person name="Inaba K."/>
            <person name="Kano S."/>
            <person name="Kobayashi K."/>
            <person name="Kobayashi M."/>
            <person name="Lee B.I."/>
            <person name="Makabe K.W."/>
            <person name="Manohar C."/>
            <person name="Matassi G."/>
            <person name="Medina M."/>
            <person name="Mochizuki Y."/>
            <person name="Mount S."/>
            <person name="Morishita T."/>
            <person name="Miura S."/>
            <person name="Nakayama A."/>
            <person name="Nishizaka S."/>
            <person name="Nomoto H."/>
            <person name="Ohta F."/>
            <person name="Oishi K."/>
            <person name="Rigoutsos I."/>
            <person name="Sano M."/>
            <person name="Sasaki A."/>
            <person name="Sasakura Y."/>
            <person name="Shoguchi E."/>
            <person name="Shin-i T."/>
            <person name="Spagnuolo A."/>
            <person name="Stainier D."/>
            <person name="Suzuki M.M."/>
            <person name="Tassy O."/>
            <person name="Takatori N."/>
            <person name="Tokuoka M."/>
            <person name="Yagi K."/>
            <person name="Yoshizaki F."/>
            <person name="Wada S."/>
            <person name="Zhang C."/>
            <person name="Hyatt P.D."/>
            <person name="Larimer F."/>
            <person name="Detter C."/>
            <person name="Doggett N."/>
            <person name="Glavina T."/>
            <person name="Hawkins T."/>
            <person name="Richardson P."/>
            <person name="Lucas S."/>
            <person name="Kohara Y."/>
            <person name="Levine M."/>
            <person name="Satoh N."/>
            <person name="Rokhsar D.S."/>
        </authorList>
    </citation>
    <scope>NUCLEOTIDE SEQUENCE [LARGE SCALE GENOMIC DNA]</scope>
</reference>
<keyword evidence="4 6" id="KW-0539">Nucleus</keyword>
<dbReference type="PANTHER" id="PTHR12728">
    <property type="entry name" value="BRIX DOMAIN CONTAINING PROTEIN"/>
    <property type="match status" value="1"/>
</dbReference>
<dbReference type="FunCoup" id="F6PM75">
    <property type="interactions" value="587"/>
</dbReference>
<dbReference type="GO" id="GO:0000027">
    <property type="term" value="P:ribosomal large subunit assembly"/>
    <property type="evidence" value="ECO:0007669"/>
    <property type="project" value="InterPro"/>
</dbReference>
<keyword evidence="10" id="KW-1185">Reference proteome</keyword>
<evidence type="ECO:0000256" key="7">
    <source>
        <dbReference type="SAM" id="MobiDB-lite"/>
    </source>
</evidence>
<comment type="subcellular location">
    <subcellularLocation>
        <location evidence="1 6">Nucleus</location>
        <location evidence="1 6">Nucleolus</location>
    </subcellularLocation>
</comment>
<organism evidence="9 10">
    <name type="scientific">Ciona intestinalis</name>
    <name type="common">Transparent sea squirt</name>
    <name type="synonym">Ascidia intestinalis</name>
    <dbReference type="NCBI Taxonomy" id="7719"/>
    <lineage>
        <taxon>Eukaryota</taxon>
        <taxon>Metazoa</taxon>
        <taxon>Chordata</taxon>
        <taxon>Tunicata</taxon>
        <taxon>Ascidiacea</taxon>
        <taxon>Phlebobranchia</taxon>
        <taxon>Cionidae</taxon>
        <taxon>Ciona</taxon>
    </lineage>
</organism>
<name>F6PM75_CIOIN</name>
<protein>
    <recommendedName>
        <fullName evidence="3 6">Ribosome production factor 2 homolog</fullName>
    </recommendedName>
    <alternativeName>
        <fullName evidence="5 6">Ribosome biogenesis protein RPF2 homolog</fullName>
    </alternativeName>
</protein>
<sequence>IGAMENEIVKPRSQRHRRVLKARAPKIHENDKKTMFVRGGNTSDVVTNVLKEMYMLKKPDALLLRKRNIARPFEDQTTLEFLSKMNDCSLFMFGSHSKKRPNNLVLGRFFDNQTLDMIEVGVDVFQSLRDVKTSKCPLATKPCLVFSGSLFESDDELRKVKNILIDFFRGPVVENIRLSGLEHVMQFTAEDGKIFLRSYRVLLKKSGSRTPRVEIENMGPNLDLTIRRTHFASDDLFKKACKQPRAAKPRKVKNISSDVFGAKKGRIHMTSQDLKNLQLRKVKALKRKPDASKCNKNKGKKTKEKKQK</sequence>
<evidence type="ECO:0000256" key="3">
    <source>
        <dbReference type="ARBA" id="ARBA00020387"/>
    </source>
</evidence>
<dbReference type="STRING" id="7719.ENSCINP00000025091"/>
<proteinExistence type="inferred from homology"/>
<dbReference type="Proteomes" id="UP000008144">
    <property type="component" value="Unassembled WGS sequence"/>
</dbReference>
<dbReference type="InterPro" id="IPR039770">
    <property type="entry name" value="Rpf2"/>
</dbReference>
<dbReference type="GO" id="GO:0019843">
    <property type="term" value="F:rRNA binding"/>
    <property type="evidence" value="ECO:0000318"/>
    <property type="project" value="GO_Central"/>
</dbReference>
<dbReference type="AlphaFoldDB" id="F6PM75"/>
<dbReference type="HOGENOM" id="CLU_049783_1_1_1"/>
<evidence type="ECO:0000256" key="2">
    <source>
        <dbReference type="ARBA" id="ARBA00010782"/>
    </source>
</evidence>
<evidence type="ECO:0000313" key="9">
    <source>
        <dbReference type="Ensembl" id="ENSCINP00000025091.2"/>
    </source>
</evidence>
<evidence type="ECO:0000256" key="6">
    <source>
        <dbReference type="RuleBase" id="RU367086"/>
    </source>
</evidence>
<feature type="region of interest" description="Disordered" evidence="7">
    <location>
        <begin position="284"/>
        <end position="308"/>
    </location>
</feature>
<reference evidence="9" key="2">
    <citation type="submission" date="2025-08" db="UniProtKB">
        <authorList>
            <consortium name="Ensembl"/>
        </authorList>
    </citation>
    <scope>IDENTIFICATION</scope>
</reference>
<evidence type="ECO:0000256" key="1">
    <source>
        <dbReference type="ARBA" id="ARBA00004604"/>
    </source>
</evidence>
<dbReference type="Ensembl" id="ENSCINT00000025337.2">
    <property type="protein sequence ID" value="ENSCINP00000025091.2"/>
    <property type="gene ID" value="ENSCING00000008090.3"/>
</dbReference>
<gene>
    <name evidence="9" type="primary">LOC100176470</name>
</gene>